<proteinExistence type="predicted"/>
<dbReference type="Proteomes" id="UP001320420">
    <property type="component" value="Unassembled WGS sequence"/>
</dbReference>
<organism evidence="1 2">
    <name type="scientific">Diatrype stigma</name>
    <dbReference type="NCBI Taxonomy" id="117547"/>
    <lineage>
        <taxon>Eukaryota</taxon>
        <taxon>Fungi</taxon>
        <taxon>Dikarya</taxon>
        <taxon>Ascomycota</taxon>
        <taxon>Pezizomycotina</taxon>
        <taxon>Sordariomycetes</taxon>
        <taxon>Xylariomycetidae</taxon>
        <taxon>Xylariales</taxon>
        <taxon>Diatrypaceae</taxon>
        <taxon>Diatrype</taxon>
    </lineage>
</organism>
<dbReference type="EMBL" id="JAKJXP020000091">
    <property type="protein sequence ID" value="KAK7747591.1"/>
    <property type="molecule type" value="Genomic_DNA"/>
</dbReference>
<gene>
    <name evidence="1" type="ORF">SLS62_009090</name>
</gene>
<name>A0AAN9YKM8_9PEZI</name>
<sequence>MADSIAIVSIRVANKLGCQINVPERVSNQTWHAPDNLDKELGQAHDLVEVCHKENCSCPHYANSPFSFLGLVSTSARLNSGLAQEGMSFDTFILCIMKHALGIPFPESEKLKWHKDPTARPALNL</sequence>
<evidence type="ECO:0000313" key="2">
    <source>
        <dbReference type="Proteomes" id="UP001320420"/>
    </source>
</evidence>
<dbReference type="AlphaFoldDB" id="A0AAN9YKM8"/>
<accession>A0AAN9YKM8</accession>
<keyword evidence="2" id="KW-1185">Reference proteome</keyword>
<reference evidence="1 2" key="1">
    <citation type="submission" date="2024-02" db="EMBL/GenBank/DDBJ databases">
        <title>De novo assembly and annotation of 12 fungi associated with fruit tree decline syndrome in Ontario, Canada.</title>
        <authorList>
            <person name="Sulman M."/>
            <person name="Ellouze W."/>
            <person name="Ilyukhin E."/>
        </authorList>
    </citation>
    <scope>NUCLEOTIDE SEQUENCE [LARGE SCALE GENOMIC DNA]</scope>
    <source>
        <strain evidence="1 2">M11/M66-122</strain>
    </source>
</reference>
<comment type="caution">
    <text evidence="1">The sequence shown here is derived from an EMBL/GenBank/DDBJ whole genome shotgun (WGS) entry which is preliminary data.</text>
</comment>
<evidence type="ECO:0000313" key="1">
    <source>
        <dbReference type="EMBL" id="KAK7747591.1"/>
    </source>
</evidence>
<protein>
    <submittedName>
        <fullName evidence="1">Uncharacterized protein</fullName>
    </submittedName>
</protein>